<organism evidence="3 4">
    <name type="scientific">Handelsmanbacteria sp. (strain RIFCSPLOWO2_12_FULL_64_10)</name>
    <dbReference type="NCBI Taxonomy" id="1817868"/>
    <lineage>
        <taxon>Bacteria</taxon>
        <taxon>Candidatus Handelsmaniibacteriota</taxon>
    </lineage>
</organism>
<dbReference type="PANTHER" id="PTHR43377:SF1">
    <property type="entry name" value="BILIVERDIN REDUCTASE A"/>
    <property type="match status" value="1"/>
</dbReference>
<dbReference type="InterPro" id="IPR004104">
    <property type="entry name" value="Gfo/Idh/MocA-like_OxRdtase_C"/>
</dbReference>
<dbReference type="EMBL" id="MFKF01000345">
    <property type="protein sequence ID" value="OGG46054.1"/>
    <property type="molecule type" value="Genomic_DNA"/>
</dbReference>
<dbReference type="SUPFAM" id="SSF55347">
    <property type="entry name" value="Glyceraldehyde-3-phosphate dehydrogenase-like, C-terminal domain"/>
    <property type="match status" value="1"/>
</dbReference>
<feature type="domain" description="Gfo/Idh/MocA-like oxidoreductase N-terminal" evidence="1">
    <location>
        <begin position="9"/>
        <end position="126"/>
    </location>
</feature>
<evidence type="ECO:0000259" key="1">
    <source>
        <dbReference type="Pfam" id="PF01408"/>
    </source>
</evidence>
<protein>
    <recommendedName>
        <fullName evidence="5">Oxidoreductase</fullName>
    </recommendedName>
</protein>
<dbReference type="InterPro" id="IPR036291">
    <property type="entry name" value="NAD(P)-bd_dom_sf"/>
</dbReference>
<comment type="caution">
    <text evidence="3">The sequence shown here is derived from an EMBL/GenBank/DDBJ whole genome shotgun (WGS) entry which is preliminary data.</text>
</comment>
<proteinExistence type="predicted"/>
<dbReference type="Pfam" id="PF01408">
    <property type="entry name" value="GFO_IDH_MocA"/>
    <property type="match status" value="1"/>
</dbReference>
<dbReference type="Gene3D" id="3.30.360.10">
    <property type="entry name" value="Dihydrodipicolinate Reductase, domain 2"/>
    <property type="match status" value="1"/>
</dbReference>
<dbReference type="Pfam" id="PF02894">
    <property type="entry name" value="GFO_IDH_MocA_C"/>
    <property type="match status" value="1"/>
</dbReference>
<reference evidence="3 4" key="1">
    <citation type="journal article" date="2016" name="Nat. Commun.">
        <title>Thousands of microbial genomes shed light on interconnected biogeochemical processes in an aquifer system.</title>
        <authorList>
            <person name="Anantharaman K."/>
            <person name="Brown C.T."/>
            <person name="Hug L.A."/>
            <person name="Sharon I."/>
            <person name="Castelle C.J."/>
            <person name="Probst A.J."/>
            <person name="Thomas B.C."/>
            <person name="Singh A."/>
            <person name="Wilkins M.J."/>
            <person name="Karaoz U."/>
            <person name="Brodie E.L."/>
            <person name="Williams K.H."/>
            <person name="Hubbard S.S."/>
            <person name="Banfield J.F."/>
        </authorList>
    </citation>
    <scope>NUCLEOTIDE SEQUENCE [LARGE SCALE GENOMIC DNA]</scope>
    <source>
        <strain evidence="4">RIFCSPLOWO2_12_FULL_64_10</strain>
    </source>
</reference>
<name>A0A1F6CA51_HANXR</name>
<dbReference type="GO" id="GO:0000166">
    <property type="term" value="F:nucleotide binding"/>
    <property type="evidence" value="ECO:0007669"/>
    <property type="project" value="InterPro"/>
</dbReference>
<dbReference type="PANTHER" id="PTHR43377">
    <property type="entry name" value="BILIVERDIN REDUCTASE A"/>
    <property type="match status" value="1"/>
</dbReference>
<evidence type="ECO:0000313" key="3">
    <source>
        <dbReference type="EMBL" id="OGG46054.1"/>
    </source>
</evidence>
<evidence type="ECO:0008006" key="5">
    <source>
        <dbReference type="Google" id="ProtNLM"/>
    </source>
</evidence>
<feature type="domain" description="Gfo/Idh/MocA-like oxidoreductase C-terminal" evidence="2">
    <location>
        <begin position="139"/>
        <end position="345"/>
    </location>
</feature>
<accession>A0A1F6CA51</accession>
<dbReference type="InterPro" id="IPR000683">
    <property type="entry name" value="Gfo/Idh/MocA-like_OxRdtase_N"/>
</dbReference>
<evidence type="ECO:0000313" key="4">
    <source>
        <dbReference type="Proteomes" id="UP000178606"/>
    </source>
</evidence>
<evidence type="ECO:0000259" key="2">
    <source>
        <dbReference type="Pfam" id="PF02894"/>
    </source>
</evidence>
<sequence length="350" mass="38522">MGAAEKTIGIGVVGINMGADTLYANNDPSSRLIVRGLCSATEKKVKALAQRWGINLATTDYRDLLKRDDIQVMAIYTPDDQHYEQVMASLSAGKHVVVTKPMVITVEHAKEIAKLARETGLKVLVGQTMRFQPEFMNVKKLVDDGDLGEILFVQTSYLHDMRPVFAKTPWRITEKDFLVGSMCHPIDALRWFLGDVEEVSAYARKSPLLPGHPRESLFSLNLKFKNGAIGHALGLYGIVHPPKPMNEITVYGTKGSVSSDHGDFMEGHMSAVFDKLEGKPKLSVTYPPSSQGSYGHLISVMNYMKHFEACLAEDSEPSPNAEDAFKSLSISVAGWESIRGGKPVRVDSNL</sequence>
<gene>
    <name evidence="3" type="ORF">A3F84_01920</name>
</gene>
<dbReference type="Gene3D" id="3.40.50.720">
    <property type="entry name" value="NAD(P)-binding Rossmann-like Domain"/>
    <property type="match status" value="1"/>
</dbReference>
<dbReference type="AlphaFoldDB" id="A0A1F6CA51"/>
<dbReference type="InterPro" id="IPR051450">
    <property type="entry name" value="Gfo/Idh/MocA_Oxidoreductases"/>
</dbReference>
<dbReference type="Proteomes" id="UP000178606">
    <property type="component" value="Unassembled WGS sequence"/>
</dbReference>
<dbReference type="SUPFAM" id="SSF51735">
    <property type="entry name" value="NAD(P)-binding Rossmann-fold domains"/>
    <property type="match status" value="1"/>
</dbReference>